<dbReference type="PATRIC" id="fig|999552.6.peg.4096"/>
<evidence type="ECO:0000313" key="3">
    <source>
        <dbReference type="EMBL" id="AHD02732.1"/>
    </source>
</evidence>
<name>V9W0R0_9RHOB</name>
<keyword evidence="2" id="KW-0732">Signal</keyword>
<gene>
    <name evidence="3" type="ORF">METH_20680</name>
</gene>
<feature type="chain" id="PRO_5004782809" evidence="2">
    <location>
        <begin position="21"/>
        <end position="811"/>
    </location>
</feature>
<reference evidence="3 4" key="1">
    <citation type="submission" date="2013-09" db="EMBL/GenBank/DDBJ databases">
        <authorList>
            <consortium name="DOE Joint Genome Institute"/>
            <person name="Klenk H.-P."/>
            <person name="Huntemann M."/>
            <person name="Han J."/>
            <person name="Chen A."/>
            <person name="Kyrpides N."/>
            <person name="Mavromatis K."/>
            <person name="Markowitz V."/>
            <person name="Palaniappan K."/>
            <person name="Ivanova N."/>
            <person name="Schaumberg A."/>
            <person name="Pati A."/>
            <person name="Liolios K."/>
            <person name="Nordberg H.P."/>
            <person name="Cantor M.N."/>
            <person name="Hua S.X."/>
            <person name="Woyke T."/>
        </authorList>
    </citation>
    <scope>NUCLEOTIDE SEQUENCE [LARGE SCALE GENOMIC DNA]</scope>
    <source>
        <strain evidence="3 4">DSM 14336</strain>
    </source>
</reference>
<sequence length="811" mass="86048">MIWRALATAAALLTAGTVQAQTIVTRSGEHNGFTRLVMRLPDGADWSLAQSGTTATVNLDAPEAVFDTSRVFDLIPRTRLQSLVQNGPGQPLRMQLGCDCTVTSYVQENGYLVLDIRNGGKPETQPQYSAAGSILPLTPRAAQTGYRFSFSQSAAADARMALELAAAVAGRADPAQSVRPQDTEDAPDPGAAEQQEEAGDVALPLDRNSVPVQTETAKANSASGLPETGMLLNMEETERAAAVKDSEQRLLQQIGRAANQGLLNVAANGFPNGDRAVGLDPLGRTDRPLNPLDHISVTSAIDRETGLMAALADGSGEAEHCLQDRSVAIHAWGNESPFADQLAPVRSALVREFDDVNPASVFALARMYLYFGFGAEARSILTILPPEDQDAPDIAFLDAMAELMDGAVLPVNHPFSGQQACGGDSALWGALADGMVKKSANTDAIQQAFSKMPAHLRVHLGPRISKMFAEAGDHHIAESVLRAVDRTGVEDVPEINLAEAAIAELAGNTEKMAEELTSEVAERTGNAPAALIDLVALSVKERKALSPDVPDLIASYELENRSTELGAELRQAQVASLALMGQFQNAFEELNSLSEQDGPNARSAALKPLMLLLAERADDVTFLQYALIFSGQASAPEAAPVAPAVARRLLDLGFAEQAQSLLTKLALEPENEARRLMMAEAALELDKPHRALVELMGLDGSEANRMRAKALWRNGEYGRAGEYLLAEDEADAAARGFWHSENLGAIEAMEAGDDAQFGAVASVTTQIGETAQDPEGLSPLAHARALVESSEGTRGGIADLLTKVGTDLARP</sequence>
<evidence type="ECO:0000256" key="2">
    <source>
        <dbReference type="SAM" id="SignalP"/>
    </source>
</evidence>
<evidence type="ECO:0000313" key="4">
    <source>
        <dbReference type="Proteomes" id="UP000018780"/>
    </source>
</evidence>
<dbReference type="HOGENOM" id="CLU_022071_0_0_5"/>
<protein>
    <submittedName>
        <fullName evidence="3">Uncharacterized protein</fullName>
    </submittedName>
</protein>
<dbReference type="EMBL" id="CP006773">
    <property type="protein sequence ID" value="AHD02732.1"/>
    <property type="molecule type" value="Genomic_DNA"/>
</dbReference>
<dbReference type="STRING" id="999552.METH_20680"/>
<dbReference type="AlphaFoldDB" id="V9W0R0"/>
<organism evidence="3 4">
    <name type="scientific">Leisingera methylohalidivorans DSM 14336</name>
    <dbReference type="NCBI Taxonomy" id="999552"/>
    <lineage>
        <taxon>Bacteria</taxon>
        <taxon>Pseudomonadati</taxon>
        <taxon>Pseudomonadota</taxon>
        <taxon>Alphaproteobacteria</taxon>
        <taxon>Rhodobacterales</taxon>
        <taxon>Roseobacteraceae</taxon>
        <taxon>Leisingera</taxon>
    </lineage>
</organism>
<accession>V9W0R0</accession>
<dbReference type="KEGG" id="lmd:METH_20680"/>
<evidence type="ECO:0000256" key="1">
    <source>
        <dbReference type="SAM" id="MobiDB-lite"/>
    </source>
</evidence>
<keyword evidence="4" id="KW-1185">Reference proteome</keyword>
<dbReference type="RefSeq" id="WP_024092251.1">
    <property type="nucleotide sequence ID" value="NC_023135.1"/>
</dbReference>
<proteinExistence type="predicted"/>
<feature type="signal peptide" evidence="2">
    <location>
        <begin position="1"/>
        <end position="20"/>
    </location>
</feature>
<feature type="region of interest" description="Disordered" evidence="1">
    <location>
        <begin position="170"/>
        <end position="205"/>
    </location>
</feature>
<dbReference type="Proteomes" id="UP000018780">
    <property type="component" value="Chromosome"/>
</dbReference>